<name>A0ACD5XQ66_AVESA</name>
<reference evidence="1" key="1">
    <citation type="submission" date="2021-05" db="EMBL/GenBank/DDBJ databases">
        <authorList>
            <person name="Scholz U."/>
            <person name="Mascher M."/>
            <person name="Fiebig A."/>
        </authorList>
    </citation>
    <scope>NUCLEOTIDE SEQUENCE [LARGE SCALE GENOMIC DNA]</scope>
</reference>
<reference evidence="1" key="2">
    <citation type="submission" date="2025-09" db="UniProtKB">
        <authorList>
            <consortium name="EnsemblPlants"/>
        </authorList>
    </citation>
    <scope>IDENTIFICATION</scope>
</reference>
<dbReference type="EnsemblPlants" id="AVESA.00010b.r2.5AG0835700.1">
    <property type="protein sequence ID" value="AVESA.00010b.r2.5AG0835700.1.CDS"/>
    <property type="gene ID" value="AVESA.00010b.r2.5AG0835700"/>
</dbReference>
<accession>A0ACD5XQ66</accession>
<protein>
    <submittedName>
        <fullName evidence="1">Uncharacterized protein</fullName>
    </submittedName>
</protein>
<keyword evidence="2" id="KW-1185">Reference proteome</keyword>
<dbReference type="Proteomes" id="UP001732700">
    <property type="component" value="Chromosome 5A"/>
</dbReference>
<sequence>MPALMAQRSSAMRNEIRRELQRRRKAINVAKGRVVKKSSAAPPPPVSGAAAATLKLANAPPREGVARQCSAPPPHPRVLIPGGAPGAATKKIVYLDLGEAPRRCTAPSRRETLIPFAMKKVAKSDATTTAHASDAATKPSPAPIKKLSSMSIKKPSSAPIQPRSSSTSVKKGMTVKSPNIWYQLANDSPNPPQIPERDRTGNPSIHGRSASASGRHGSSVEGVSGQHEERCEGAHGGGAVPERGVQGGAHQAGAEDGRAVVPTLRSVFLEARFAQLHATVADLQRAFPRTAAVNGGPTATPFAAKASPSPIGLEDVHGLGHGEGIISGGYSLMNPDSSAVPPVTGMTSLQSPMNTTDASLISSQIMNGLGNTAPAMHFPKFTGENPNLWKTLAEQYFHLFAIHDTYWVTMSTLHFTGAEGIWLQSVIKKLTGLDWTSFTSLLCTRFGRDRHQLLIRQFYSIKQMSTVADYIERFDVLMNHLVSYSDSTHPYYFLTRFIEGLRPDIRSVVMVQRPNDLDTACSLALLQEEVAEGEPLPSQHFQEHRHVRIPAKNFPIYSQTPVKHIAKSEDARGVESARNSSQDKITALRNYRRAKGLCFKCGERWGSDHTCPTTVQMHIVEELLALFSTEEVTGEEQVDSQPEENEIACLISVQAFAGIATGSARVIQLHAVLQNHEVLILVDSGSSTSFVNKQLADKLTGAIPLKTPCRVHVADGSQHPCQAFIPQCTWFSQGQQFATDLKILPLGAYDVILGMDWLEEHNPNIDWVGKTLKFENTERKFQLQGHCSENIQCSAISASELQTICKQGAAAHLIHLYAVDGQIITEEITPKEIQSVLDGFPEIFTEPTSLPPRRECDHRIPLMSGAQPVNMRAYRHKPELKSEIERQVAELLASGIIQKSTSQFSSPAILVKKKDGTWRLCVDYRALNSMTVISKYPVPIIDELLDELSGARWFSKLDLRAGYHQIRLAEGEEFKTAFTTHSGHWEYKVMPFGLAGAPATFLGAMNTTLQKLLRKCVVVFFDDILVYSNTLKEHVQHLKEVLQLLKCDQWKIKLSKCSFGQQQIAYLGHVINADGVSSDPAKIAKVAQWPTPQSSKDVRSFLGLAGYYRKFVKHFGIIARPLFNLMKKHTPFVWTQETDTSFQLLKQGLIEAPVLKLPDFSKSFVIDTDACDTGVGAVLQQEGHPIAYMSKPLGPRHRGLSTYEKECLAILMAVEQWRPYLHHGEFLIRTDQKSLIHLEEQKLTTAWQQKAFTKLLGLQYKICYRKGEDNKAADALSRRQHSKKESLSAMSVCQPTWLDDVKQSYKDNP</sequence>
<evidence type="ECO:0000313" key="1">
    <source>
        <dbReference type="EnsemblPlants" id="AVESA.00010b.r2.5AG0835700.1.CDS"/>
    </source>
</evidence>
<proteinExistence type="predicted"/>
<organism evidence="1 2">
    <name type="scientific">Avena sativa</name>
    <name type="common">Oat</name>
    <dbReference type="NCBI Taxonomy" id="4498"/>
    <lineage>
        <taxon>Eukaryota</taxon>
        <taxon>Viridiplantae</taxon>
        <taxon>Streptophyta</taxon>
        <taxon>Embryophyta</taxon>
        <taxon>Tracheophyta</taxon>
        <taxon>Spermatophyta</taxon>
        <taxon>Magnoliopsida</taxon>
        <taxon>Liliopsida</taxon>
        <taxon>Poales</taxon>
        <taxon>Poaceae</taxon>
        <taxon>BOP clade</taxon>
        <taxon>Pooideae</taxon>
        <taxon>Poodae</taxon>
        <taxon>Poeae</taxon>
        <taxon>Poeae Chloroplast Group 1 (Aveneae type)</taxon>
        <taxon>Aveninae</taxon>
        <taxon>Avena</taxon>
    </lineage>
</organism>
<evidence type="ECO:0000313" key="2">
    <source>
        <dbReference type="Proteomes" id="UP001732700"/>
    </source>
</evidence>